<dbReference type="CDD" id="cd01715">
    <property type="entry name" value="ETF_alpha"/>
    <property type="match status" value="1"/>
</dbReference>
<keyword evidence="4" id="KW-0285">Flavoprotein</keyword>
<evidence type="ECO:0000256" key="5">
    <source>
        <dbReference type="ARBA" id="ARBA00022827"/>
    </source>
</evidence>
<dbReference type="GO" id="GO:0009055">
    <property type="term" value="F:electron transfer activity"/>
    <property type="evidence" value="ECO:0007669"/>
    <property type="project" value="InterPro"/>
</dbReference>
<dbReference type="PANTHER" id="PTHR43153">
    <property type="entry name" value="ELECTRON TRANSFER FLAVOPROTEIN ALPHA"/>
    <property type="match status" value="1"/>
</dbReference>
<accession>A0A7J6REM2</accession>
<evidence type="ECO:0000256" key="1">
    <source>
        <dbReference type="ARBA" id="ARBA00004305"/>
    </source>
</evidence>
<evidence type="ECO:0000313" key="11">
    <source>
        <dbReference type="EMBL" id="KAF4718842.1"/>
    </source>
</evidence>
<comment type="subcellular location">
    <subcellularLocation>
        <location evidence="1">Mitochondrion matrix</location>
    </subcellularLocation>
</comment>
<keyword evidence="5" id="KW-0274">FAD</keyword>
<reference evidence="11 12" key="1">
    <citation type="submission" date="2020-04" db="EMBL/GenBank/DDBJ databases">
        <title>Perkinsus olseni comparative genomics.</title>
        <authorList>
            <person name="Bogema D.R."/>
        </authorList>
    </citation>
    <scope>NUCLEOTIDE SEQUENCE [LARGE SCALE GENOMIC DNA]</scope>
    <source>
        <strain evidence="11 12">ATCC PRA-207</strain>
    </source>
</reference>
<dbReference type="InterPro" id="IPR014729">
    <property type="entry name" value="Rossmann-like_a/b/a_fold"/>
</dbReference>
<comment type="caution">
    <text evidence="11">The sequence shown here is derived from an EMBL/GenBank/DDBJ whole genome shotgun (WGS) entry which is preliminary data.</text>
</comment>
<evidence type="ECO:0000256" key="7">
    <source>
        <dbReference type="SAM" id="Coils"/>
    </source>
</evidence>
<dbReference type="Proteomes" id="UP000553632">
    <property type="component" value="Unassembled WGS sequence"/>
</dbReference>
<feature type="coiled-coil region" evidence="7">
    <location>
        <begin position="261"/>
        <end position="314"/>
    </location>
</feature>
<evidence type="ECO:0000256" key="9">
    <source>
        <dbReference type="SAM" id="SignalP"/>
    </source>
</evidence>
<proteinExistence type="inferred from homology"/>
<evidence type="ECO:0000256" key="8">
    <source>
        <dbReference type="SAM" id="MobiDB-lite"/>
    </source>
</evidence>
<feature type="coiled-coil region" evidence="7">
    <location>
        <begin position="157"/>
        <end position="184"/>
    </location>
</feature>
<dbReference type="InterPro" id="IPR029035">
    <property type="entry name" value="DHS-like_NAD/FAD-binding_dom"/>
</dbReference>
<dbReference type="Pfam" id="PF00766">
    <property type="entry name" value="ETF_alpha"/>
    <property type="match status" value="1"/>
</dbReference>
<gene>
    <name evidence="11" type="primary">ETF1_4</name>
    <name evidence="11" type="ORF">FOZ63_012254</name>
</gene>
<dbReference type="SUPFAM" id="SSF52402">
    <property type="entry name" value="Adenine nucleotide alpha hydrolases-like"/>
    <property type="match status" value="1"/>
</dbReference>
<dbReference type="GO" id="GO:0050660">
    <property type="term" value="F:flavin adenine dinucleotide binding"/>
    <property type="evidence" value="ECO:0007669"/>
    <property type="project" value="InterPro"/>
</dbReference>
<dbReference type="GO" id="GO:0005759">
    <property type="term" value="C:mitochondrial matrix"/>
    <property type="evidence" value="ECO:0007669"/>
    <property type="project" value="UniProtKB-SubCell"/>
</dbReference>
<dbReference type="Gene3D" id="3.40.50.1220">
    <property type="entry name" value="TPP-binding domain"/>
    <property type="match status" value="1"/>
</dbReference>
<dbReference type="FunFam" id="3.40.50.1220:FF:000001">
    <property type="entry name" value="Electron transfer flavoprotein, alpha subunit"/>
    <property type="match status" value="1"/>
</dbReference>
<keyword evidence="6" id="KW-0249">Electron transport</keyword>
<dbReference type="InterPro" id="IPR014730">
    <property type="entry name" value="ETF_a/b_N"/>
</dbReference>
<name>A0A7J6REM2_PEROL</name>
<evidence type="ECO:0000256" key="2">
    <source>
        <dbReference type="ARBA" id="ARBA00005817"/>
    </source>
</evidence>
<dbReference type="GO" id="GO:0033539">
    <property type="term" value="P:fatty acid beta-oxidation using acyl-CoA dehydrogenase"/>
    <property type="evidence" value="ECO:0007669"/>
    <property type="project" value="TreeGrafter"/>
</dbReference>
<feature type="domain" description="Electron transfer flavoprotein alpha/beta-subunit N-terminal" evidence="10">
    <location>
        <begin position="455"/>
        <end position="639"/>
    </location>
</feature>
<dbReference type="Gene3D" id="3.40.50.620">
    <property type="entry name" value="HUPs"/>
    <property type="match status" value="1"/>
</dbReference>
<feature type="region of interest" description="Disordered" evidence="8">
    <location>
        <begin position="425"/>
        <end position="447"/>
    </location>
</feature>
<comment type="similarity">
    <text evidence="2">Belongs to the ETF alpha-subunit/FixB family.</text>
</comment>
<evidence type="ECO:0000256" key="3">
    <source>
        <dbReference type="ARBA" id="ARBA00022448"/>
    </source>
</evidence>
<protein>
    <submittedName>
        <fullName evidence="11">Electron transfer flavoprotein alpha-subunit</fullName>
    </submittedName>
</protein>
<dbReference type="InterPro" id="IPR033947">
    <property type="entry name" value="ETF_alpha_N"/>
</dbReference>
<keyword evidence="12" id="KW-1185">Reference proteome</keyword>
<organism evidence="11 12">
    <name type="scientific">Perkinsus olseni</name>
    <name type="common">Perkinsus atlanticus</name>
    <dbReference type="NCBI Taxonomy" id="32597"/>
    <lineage>
        <taxon>Eukaryota</taxon>
        <taxon>Sar</taxon>
        <taxon>Alveolata</taxon>
        <taxon>Perkinsozoa</taxon>
        <taxon>Perkinsea</taxon>
        <taxon>Perkinsida</taxon>
        <taxon>Perkinsidae</taxon>
        <taxon>Perkinsus</taxon>
    </lineage>
</organism>
<evidence type="ECO:0000256" key="4">
    <source>
        <dbReference type="ARBA" id="ARBA00022630"/>
    </source>
</evidence>
<dbReference type="PROSITE" id="PS00696">
    <property type="entry name" value="ETF_ALPHA"/>
    <property type="match status" value="1"/>
</dbReference>
<keyword evidence="3" id="KW-0813">Transport</keyword>
<keyword evidence="7" id="KW-0175">Coiled coil</keyword>
<keyword evidence="9" id="KW-0732">Signal</keyword>
<dbReference type="InterPro" id="IPR018206">
    <property type="entry name" value="ETF_asu_C_CS"/>
</dbReference>
<evidence type="ECO:0000313" key="12">
    <source>
        <dbReference type="Proteomes" id="UP000553632"/>
    </source>
</evidence>
<dbReference type="EMBL" id="JABANO010026263">
    <property type="protein sequence ID" value="KAF4718842.1"/>
    <property type="molecule type" value="Genomic_DNA"/>
</dbReference>
<dbReference type="PANTHER" id="PTHR43153:SF1">
    <property type="entry name" value="ELECTRON TRANSFER FLAVOPROTEIN SUBUNIT ALPHA, MITOCHONDRIAL"/>
    <property type="match status" value="1"/>
</dbReference>
<dbReference type="Pfam" id="PF01012">
    <property type="entry name" value="ETF"/>
    <property type="match status" value="1"/>
</dbReference>
<dbReference type="SMART" id="SM00893">
    <property type="entry name" value="ETF"/>
    <property type="match status" value="1"/>
</dbReference>
<evidence type="ECO:0000256" key="6">
    <source>
        <dbReference type="ARBA" id="ARBA00022982"/>
    </source>
</evidence>
<dbReference type="AlphaFoldDB" id="A0A7J6REM2"/>
<feature type="chain" id="PRO_5029759318" evidence="9">
    <location>
        <begin position="21"/>
        <end position="767"/>
    </location>
</feature>
<feature type="signal peptide" evidence="9">
    <location>
        <begin position="1"/>
        <end position="20"/>
    </location>
</feature>
<dbReference type="InterPro" id="IPR014731">
    <property type="entry name" value="ETF_asu_C"/>
</dbReference>
<dbReference type="SUPFAM" id="SSF52467">
    <property type="entry name" value="DHS-like NAD/FAD-binding domain"/>
    <property type="match status" value="1"/>
</dbReference>
<evidence type="ECO:0000259" key="10">
    <source>
        <dbReference type="SMART" id="SM00893"/>
    </source>
</evidence>
<sequence length="767" mass="84787">MFVSSPVLAMLVGMALESLGETTLCSGNSCNVDRRLMAFWVPPQVSKRDGSKKDRIGLRELESVRYVAREKSMKAEEAQKILQIEESRLGRLRRSKGAKPREVKEQQDRVQAAWRLLTEREGIRDLVLLEAHRLEASALGSLQRLRSSKEEDDATATKLLQREVRRARREVRRERARLDEADTQRVLEEDRERTSAARAREAQLAARRRLFATQQILRARKSEDDEMKQRIKEQARARVLRLRDSLLFSEERVKRGNSRRNAEELERLTKFEAEKKELLEQGLNPYEVFRSRQLEETKAKNQRRAVELRQMRDEALKGKMQYEAKMKAAEVADRAQRKALEAEFQRNVSGVADKERYGKFIAKHSIGGVSVLDPTGTAIRIDGSKVTVCRDMSFGLGRASEEVIEKAKADVAALERSVRSVLGRTKSDRGNRGFVDGEQTEMNQPQESRTRLFSTLLVAEQRGGKLEKSSLCAAAAASHLDKDFSVMLAGGPREAAEEAARLPGVKKVYHCNPGDAALEHPAADTVANAVVKLSKEMGASYIVAGNSSVIRDSIPRAAAMLDAQPITDVVKVVSNDTFKRPMYAGNVIATVKSSDPVKVLVFRPTAFEPSEVPQDGAPAEIVKEEIDTKSSSIEFISEADKSTEKPMLQTAPIVVAGGRALKNKETFDSVLDPLADKLGAALGATRAAVDAGYCSNDLQIGQTGKVVAPQLYIAIGISGAIQHTAGIKDSKCIVAINKDAEAPIFQVADYGLVGDLYKIVPELTAKI</sequence>
<dbReference type="InterPro" id="IPR001308">
    <property type="entry name" value="ETF_a/FixB"/>
</dbReference>